<accession>A0A2H0Y0Q7</accession>
<dbReference type="AlphaFoldDB" id="A0A2H0Y0Q7"/>
<protein>
    <submittedName>
        <fullName evidence="1">Uncharacterized protein</fullName>
    </submittedName>
</protein>
<name>A0A2H0Y0Q7_UNCSA</name>
<dbReference type="Proteomes" id="UP000231343">
    <property type="component" value="Unassembled WGS sequence"/>
</dbReference>
<evidence type="ECO:0000313" key="2">
    <source>
        <dbReference type="Proteomes" id="UP000231343"/>
    </source>
</evidence>
<proteinExistence type="predicted"/>
<evidence type="ECO:0000313" key="1">
    <source>
        <dbReference type="EMBL" id="PIS31062.1"/>
    </source>
</evidence>
<sequence length="158" mass="17595">MTKRKLKPAIPNESFAPLGKVVANFAVLESSLDFAIWLLLVGNSSAEQRTGQIVTAELTFKNKIALLSSLYQHRFPTKAPFATLKEIRKKLSAANIKRNDLVHSTWLAGGKKVTTTAKERYGIKIEFQDMNAGQIDGIGDFISEVSAEMQEFYISFLK</sequence>
<organism evidence="1 2">
    <name type="scientific">Candidatus Saganbacteria bacterium CG08_land_8_20_14_0_20_45_16</name>
    <dbReference type="NCBI Taxonomy" id="2014293"/>
    <lineage>
        <taxon>Bacteria</taxon>
        <taxon>Bacillati</taxon>
        <taxon>Saganbacteria</taxon>
    </lineage>
</organism>
<reference evidence="1 2" key="1">
    <citation type="submission" date="2017-09" db="EMBL/GenBank/DDBJ databases">
        <title>Depth-based differentiation of microbial function through sediment-hosted aquifers and enrichment of novel symbionts in the deep terrestrial subsurface.</title>
        <authorList>
            <person name="Probst A.J."/>
            <person name="Ladd B."/>
            <person name="Jarett J.K."/>
            <person name="Geller-Mcgrath D.E."/>
            <person name="Sieber C.M."/>
            <person name="Emerson J.B."/>
            <person name="Anantharaman K."/>
            <person name="Thomas B.C."/>
            <person name="Malmstrom R."/>
            <person name="Stieglmeier M."/>
            <person name="Klingl A."/>
            <person name="Woyke T."/>
            <person name="Ryan C.M."/>
            <person name="Banfield J.F."/>
        </authorList>
    </citation>
    <scope>NUCLEOTIDE SEQUENCE [LARGE SCALE GENOMIC DNA]</scope>
    <source>
        <strain evidence="1">CG08_land_8_20_14_0_20_45_16</strain>
    </source>
</reference>
<comment type="caution">
    <text evidence="1">The sequence shown here is derived from an EMBL/GenBank/DDBJ whole genome shotgun (WGS) entry which is preliminary data.</text>
</comment>
<gene>
    <name evidence="1" type="ORF">COT42_01840</name>
</gene>
<dbReference type="EMBL" id="PEYM01000038">
    <property type="protein sequence ID" value="PIS31062.1"/>
    <property type="molecule type" value="Genomic_DNA"/>
</dbReference>